<evidence type="ECO:0000259" key="1">
    <source>
        <dbReference type="PROSITE" id="PS50097"/>
    </source>
</evidence>
<dbReference type="AlphaFoldDB" id="A0AAE0PKH1"/>
<dbReference type="Gene3D" id="3.30.710.10">
    <property type="entry name" value="Potassium Channel Kv1.1, Chain A"/>
    <property type="match status" value="1"/>
</dbReference>
<protein>
    <recommendedName>
        <fullName evidence="1">BTB domain-containing protein</fullName>
    </recommendedName>
</protein>
<dbReference type="Pfam" id="PF00651">
    <property type="entry name" value="BTB"/>
    <property type="match status" value="1"/>
</dbReference>
<dbReference type="InterPro" id="IPR011333">
    <property type="entry name" value="SKP1/BTB/POZ_sf"/>
</dbReference>
<feature type="domain" description="BTB" evidence="1">
    <location>
        <begin position="19"/>
        <end position="91"/>
    </location>
</feature>
<evidence type="ECO:0000313" key="3">
    <source>
        <dbReference type="Proteomes" id="UP001281003"/>
    </source>
</evidence>
<dbReference type="InterPro" id="IPR000210">
    <property type="entry name" value="BTB/POZ_dom"/>
</dbReference>
<dbReference type="CDD" id="cd18186">
    <property type="entry name" value="BTB_POZ_ZBTB_KLHL-like"/>
    <property type="match status" value="1"/>
</dbReference>
<evidence type="ECO:0000313" key="2">
    <source>
        <dbReference type="EMBL" id="KAK3401546.1"/>
    </source>
</evidence>
<sequence>MDLDSKPITIDAVADPNRDDLVLLVGPDKERIPASSVILTTASPVFASMLSPPWKESQTKEIPLPEDDPDAMRFLTLTLSYQNRHEFVVRQRVPREILQIVIAADKYDMCTALKFALYYLLNEASKVYTLESPEVPADVSGEDIAYLCAAAYLLDNCKHFSEFSLNLMCSRKKPFQDLVDDELISSVLPAKFFVTLADNFAHIPLGMSQAIERWVKHSPMFDFCACLYPTRYEQLVLQFGVPNQVPLAIKRLRFLLLEEREWLSEECMVGAMEHRRLWGERSTLMVYLQGVESSQAQFCIRKLKGISTCEAKHARLIR</sequence>
<reference evidence="2" key="2">
    <citation type="submission" date="2023-07" db="EMBL/GenBank/DDBJ databases">
        <authorList>
            <consortium name="Lawrence Berkeley National Laboratory"/>
            <person name="Haridas S."/>
            <person name="Hensen N."/>
            <person name="Bonometti L."/>
            <person name="Westerberg I."/>
            <person name="Brannstrom I.O."/>
            <person name="Guillou S."/>
            <person name="Cros-Aarteil S."/>
            <person name="Calhoun S."/>
            <person name="Kuo A."/>
            <person name="Mondo S."/>
            <person name="Pangilinan J."/>
            <person name="Riley R."/>
            <person name="LaButti K."/>
            <person name="Andreopoulos B."/>
            <person name="Lipzen A."/>
            <person name="Chen C."/>
            <person name="Yanf M."/>
            <person name="Daum C."/>
            <person name="Ng V."/>
            <person name="Clum A."/>
            <person name="Steindorff A."/>
            <person name="Ohm R."/>
            <person name="Martin F."/>
            <person name="Silar P."/>
            <person name="Natvig D."/>
            <person name="Lalanne C."/>
            <person name="Gautier V."/>
            <person name="Ament-velasquez S.L."/>
            <person name="Kruys A."/>
            <person name="Hutchinson M.I."/>
            <person name="Powell A.J."/>
            <person name="Barry K."/>
            <person name="Miller A.N."/>
            <person name="Grigoriev I.V."/>
            <person name="Debuchy R."/>
            <person name="Gladieux P."/>
            <person name="Thoren M.H."/>
            <person name="Johannesson H."/>
        </authorList>
    </citation>
    <scope>NUCLEOTIDE SEQUENCE</scope>
    <source>
        <strain evidence="2">FGSC 1904</strain>
    </source>
</reference>
<gene>
    <name evidence="2" type="ORF">B0T20DRAFT_369016</name>
</gene>
<comment type="caution">
    <text evidence="2">The sequence shown here is derived from an EMBL/GenBank/DDBJ whole genome shotgun (WGS) entry which is preliminary data.</text>
</comment>
<dbReference type="Proteomes" id="UP001281003">
    <property type="component" value="Unassembled WGS sequence"/>
</dbReference>
<proteinExistence type="predicted"/>
<name>A0AAE0PKH1_SORBR</name>
<keyword evidence="3" id="KW-1185">Reference proteome</keyword>
<dbReference type="SUPFAM" id="SSF54695">
    <property type="entry name" value="POZ domain"/>
    <property type="match status" value="1"/>
</dbReference>
<dbReference type="EMBL" id="JAUTDP010000002">
    <property type="protein sequence ID" value="KAK3401546.1"/>
    <property type="molecule type" value="Genomic_DNA"/>
</dbReference>
<reference evidence="2" key="1">
    <citation type="journal article" date="2023" name="Mol. Phylogenet. Evol.">
        <title>Genome-scale phylogeny and comparative genomics of the fungal order Sordariales.</title>
        <authorList>
            <person name="Hensen N."/>
            <person name="Bonometti L."/>
            <person name="Westerberg I."/>
            <person name="Brannstrom I.O."/>
            <person name="Guillou S."/>
            <person name="Cros-Aarteil S."/>
            <person name="Calhoun S."/>
            <person name="Haridas S."/>
            <person name="Kuo A."/>
            <person name="Mondo S."/>
            <person name="Pangilinan J."/>
            <person name="Riley R."/>
            <person name="LaButti K."/>
            <person name="Andreopoulos B."/>
            <person name="Lipzen A."/>
            <person name="Chen C."/>
            <person name="Yan M."/>
            <person name="Daum C."/>
            <person name="Ng V."/>
            <person name="Clum A."/>
            <person name="Steindorff A."/>
            <person name="Ohm R.A."/>
            <person name="Martin F."/>
            <person name="Silar P."/>
            <person name="Natvig D.O."/>
            <person name="Lalanne C."/>
            <person name="Gautier V."/>
            <person name="Ament-Velasquez S.L."/>
            <person name="Kruys A."/>
            <person name="Hutchinson M.I."/>
            <person name="Powell A.J."/>
            <person name="Barry K."/>
            <person name="Miller A.N."/>
            <person name="Grigoriev I.V."/>
            <person name="Debuchy R."/>
            <person name="Gladieux P."/>
            <person name="Hiltunen Thoren M."/>
            <person name="Johannesson H."/>
        </authorList>
    </citation>
    <scope>NUCLEOTIDE SEQUENCE</scope>
    <source>
        <strain evidence="2">FGSC 1904</strain>
    </source>
</reference>
<dbReference type="PROSITE" id="PS50097">
    <property type="entry name" value="BTB"/>
    <property type="match status" value="1"/>
</dbReference>
<organism evidence="2 3">
    <name type="scientific">Sordaria brevicollis</name>
    <dbReference type="NCBI Taxonomy" id="83679"/>
    <lineage>
        <taxon>Eukaryota</taxon>
        <taxon>Fungi</taxon>
        <taxon>Dikarya</taxon>
        <taxon>Ascomycota</taxon>
        <taxon>Pezizomycotina</taxon>
        <taxon>Sordariomycetes</taxon>
        <taxon>Sordariomycetidae</taxon>
        <taxon>Sordariales</taxon>
        <taxon>Sordariaceae</taxon>
        <taxon>Sordaria</taxon>
    </lineage>
</organism>
<accession>A0AAE0PKH1</accession>